<evidence type="ECO:0000256" key="1">
    <source>
        <dbReference type="ARBA" id="ARBA00022679"/>
    </source>
</evidence>
<dbReference type="InterPro" id="IPR001296">
    <property type="entry name" value="Glyco_trans_1"/>
</dbReference>
<feature type="domain" description="Glycosyl transferase family 1" evidence="2">
    <location>
        <begin position="190"/>
        <end position="347"/>
    </location>
</feature>
<accession>A0AAW4N8T7</accession>
<evidence type="ECO:0000313" key="3">
    <source>
        <dbReference type="EMBL" id="MBV3388663.1"/>
    </source>
</evidence>
<dbReference type="EMBL" id="JAHOEI010000064">
    <property type="protein sequence ID" value="MBV3388663.1"/>
    <property type="molecule type" value="Genomic_DNA"/>
</dbReference>
<comment type="caution">
    <text evidence="3">The sequence shown here is derived from an EMBL/GenBank/DDBJ whole genome shotgun (WGS) entry which is preliminary data.</text>
</comment>
<evidence type="ECO:0000313" key="4">
    <source>
        <dbReference type="Proteomes" id="UP001196765"/>
    </source>
</evidence>
<dbReference type="GO" id="GO:0016757">
    <property type="term" value="F:glycosyltransferase activity"/>
    <property type="evidence" value="ECO:0007669"/>
    <property type="project" value="InterPro"/>
</dbReference>
<dbReference type="PANTHER" id="PTHR46401">
    <property type="entry name" value="GLYCOSYLTRANSFERASE WBBK-RELATED"/>
    <property type="match status" value="1"/>
</dbReference>
<keyword evidence="1" id="KW-0808">Transferase</keyword>
<gene>
    <name evidence="3" type="ORF">KSW82_13050</name>
</gene>
<evidence type="ECO:0000259" key="2">
    <source>
        <dbReference type="Pfam" id="PF00534"/>
    </source>
</evidence>
<proteinExistence type="predicted"/>
<organism evidence="3 4">
    <name type="scientific">Segatella copri</name>
    <dbReference type="NCBI Taxonomy" id="165179"/>
    <lineage>
        <taxon>Bacteria</taxon>
        <taxon>Pseudomonadati</taxon>
        <taxon>Bacteroidota</taxon>
        <taxon>Bacteroidia</taxon>
        <taxon>Bacteroidales</taxon>
        <taxon>Prevotellaceae</taxon>
        <taxon>Segatella</taxon>
    </lineage>
</organism>
<sequence>MSKKIIIDLSFITTNYNSGVAKYAYRFIEYLTLHNIENEFCLLVNFVAYDHFRATYPQFEMYKLGKLWMDKLGFFKKIAFALDFRKVVNNIDSDLIFCPWTNPINALSTKQKKIATIHDLQIRIDSKNYKQRDVWLQNFADSNIIKHAFKVLTISEYSKAQILKYFPNATEKLLDCSNCVSLSLKEDVAPIKPGYDYLLYVGRMDAMKNVLTLVRAFNEIKDIFPHLNLVLVSTAWGYYEKKIKPFVESHGLINRITKVVNCSDEELVGWYKGTSLFVFPSLREGFGFPPIEAAYLNIPVLTSKADSLEEVTLGLLNYYEPATDSKALAARIVECLNNPPSIEQLEEIKSKYIKHYSVEVFGKRIYELLKKYNH</sequence>
<dbReference type="AlphaFoldDB" id="A0AAW4N8T7"/>
<protein>
    <submittedName>
        <fullName evidence="3">Glycosyltransferase family 4 protein</fullName>
    </submittedName>
</protein>
<dbReference type="Proteomes" id="UP001196765">
    <property type="component" value="Unassembled WGS sequence"/>
</dbReference>
<dbReference type="Pfam" id="PF00534">
    <property type="entry name" value="Glycos_transf_1"/>
    <property type="match status" value="1"/>
</dbReference>
<dbReference type="PANTHER" id="PTHR46401:SF2">
    <property type="entry name" value="GLYCOSYLTRANSFERASE WBBK-RELATED"/>
    <property type="match status" value="1"/>
</dbReference>
<name>A0AAW4N8T7_9BACT</name>
<dbReference type="RefSeq" id="WP_217745077.1">
    <property type="nucleotide sequence ID" value="NZ_JAHOEI010000064.1"/>
</dbReference>
<dbReference type="CDD" id="cd03809">
    <property type="entry name" value="GT4_MtfB-like"/>
    <property type="match status" value="1"/>
</dbReference>
<reference evidence="3" key="1">
    <citation type="submission" date="2021-06" db="EMBL/GenBank/DDBJ databases">
        <title>Collection of gut derived symbiotic bacterial strains cultured from healthy donors.</title>
        <authorList>
            <person name="Lin H."/>
            <person name="Littmann E."/>
            <person name="Pamer E.G."/>
        </authorList>
    </citation>
    <scope>NUCLEOTIDE SEQUENCE</scope>
    <source>
        <strain evidence="3">MSK.21.74</strain>
    </source>
</reference>
<dbReference type="GO" id="GO:0009103">
    <property type="term" value="P:lipopolysaccharide biosynthetic process"/>
    <property type="evidence" value="ECO:0007669"/>
    <property type="project" value="TreeGrafter"/>
</dbReference>